<comment type="caution">
    <text evidence="1">The sequence shown here is derived from an EMBL/GenBank/DDBJ whole genome shotgun (WGS) entry which is preliminary data.</text>
</comment>
<proteinExistence type="predicted"/>
<gene>
    <name evidence="1" type="ORF">H0235_008642</name>
</gene>
<accession>A0A834P0B4</accession>
<reference evidence="1" key="1">
    <citation type="journal article" date="2020" name="G3 (Bethesda)">
        <title>High-Quality Assemblies for Three Invasive Social Wasps from the &lt;i&gt;Vespula&lt;/i&gt; Genus.</title>
        <authorList>
            <person name="Harrop T.W.R."/>
            <person name="Guhlin J."/>
            <person name="McLaughlin G.M."/>
            <person name="Permina E."/>
            <person name="Stockwell P."/>
            <person name="Gilligan J."/>
            <person name="Le Lec M.F."/>
            <person name="Gruber M.A.M."/>
            <person name="Quinn O."/>
            <person name="Lovegrove M."/>
            <person name="Duncan E.J."/>
            <person name="Remnant E.J."/>
            <person name="Van Eeckhoven J."/>
            <person name="Graham B."/>
            <person name="Knapp R.A."/>
            <person name="Langford K.W."/>
            <person name="Kronenberg Z."/>
            <person name="Press M.O."/>
            <person name="Eacker S.M."/>
            <person name="Wilson-Rankin E.E."/>
            <person name="Purcell J."/>
            <person name="Lester P.J."/>
            <person name="Dearden P.K."/>
        </authorList>
    </citation>
    <scope>NUCLEOTIDE SEQUENCE</scope>
    <source>
        <strain evidence="1">Volc-1</strain>
    </source>
</reference>
<name>A0A834P0B4_VESPE</name>
<sequence length="108" mass="12200">MVRRNSIDTKVNEFIPKVISERILTGQDWGIKRASLLSSLRIDSIRVDFTIGLCEENQSFRLAMALTFETLLLALVKIGTLSSNKVAIAEAKFTTHRPVSAHRNDEVW</sequence>
<dbReference type="Proteomes" id="UP000600918">
    <property type="component" value="Unassembled WGS sequence"/>
</dbReference>
<evidence type="ECO:0000313" key="2">
    <source>
        <dbReference type="Proteomes" id="UP000600918"/>
    </source>
</evidence>
<evidence type="ECO:0000313" key="1">
    <source>
        <dbReference type="EMBL" id="KAF7423359.1"/>
    </source>
</evidence>
<protein>
    <submittedName>
        <fullName evidence="1">Uncharacterized protein</fullName>
    </submittedName>
</protein>
<organism evidence="1 2">
    <name type="scientific">Vespula pensylvanica</name>
    <name type="common">Western yellow jacket</name>
    <name type="synonym">Wasp</name>
    <dbReference type="NCBI Taxonomy" id="30213"/>
    <lineage>
        <taxon>Eukaryota</taxon>
        <taxon>Metazoa</taxon>
        <taxon>Ecdysozoa</taxon>
        <taxon>Arthropoda</taxon>
        <taxon>Hexapoda</taxon>
        <taxon>Insecta</taxon>
        <taxon>Pterygota</taxon>
        <taxon>Neoptera</taxon>
        <taxon>Endopterygota</taxon>
        <taxon>Hymenoptera</taxon>
        <taxon>Apocrita</taxon>
        <taxon>Aculeata</taxon>
        <taxon>Vespoidea</taxon>
        <taxon>Vespidae</taxon>
        <taxon>Vespinae</taxon>
        <taxon>Vespula</taxon>
    </lineage>
</organism>
<keyword evidence="2" id="KW-1185">Reference proteome</keyword>
<dbReference type="AlphaFoldDB" id="A0A834P0B4"/>
<dbReference type="EMBL" id="JACSDY010000007">
    <property type="protein sequence ID" value="KAF7423359.1"/>
    <property type="molecule type" value="Genomic_DNA"/>
</dbReference>